<dbReference type="PROSITE" id="PS50932">
    <property type="entry name" value="HTH_LACI_2"/>
    <property type="match status" value="1"/>
</dbReference>
<evidence type="ECO:0000256" key="3">
    <source>
        <dbReference type="ARBA" id="ARBA00023163"/>
    </source>
</evidence>
<feature type="domain" description="HTH cro/C1-type" evidence="5">
    <location>
        <begin position="5"/>
        <end position="43"/>
    </location>
</feature>
<dbReference type="SMART" id="SM00354">
    <property type="entry name" value="HTH_LACI"/>
    <property type="match status" value="1"/>
</dbReference>
<dbReference type="Gene3D" id="3.40.50.2300">
    <property type="match status" value="2"/>
</dbReference>
<dbReference type="SUPFAM" id="SSF47413">
    <property type="entry name" value="lambda repressor-like DNA-binding domains"/>
    <property type="match status" value="1"/>
</dbReference>
<dbReference type="PROSITE" id="PS50943">
    <property type="entry name" value="HTH_CROC1"/>
    <property type="match status" value="1"/>
</dbReference>
<dbReference type="PANTHER" id="PTHR30146">
    <property type="entry name" value="LACI-RELATED TRANSCRIPTIONAL REPRESSOR"/>
    <property type="match status" value="1"/>
</dbReference>
<dbReference type="EMBL" id="CP129675">
    <property type="protein sequence ID" value="XDS46683.1"/>
    <property type="molecule type" value="Genomic_DNA"/>
</dbReference>
<dbReference type="AlphaFoldDB" id="A0AB39UIL3"/>
<gene>
    <name evidence="7" type="ORF">QN216_09885</name>
    <name evidence="6" type="ORF">QN217_00585</name>
</gene>
<dbReference type="Pfam" id="PF13377">
    <property type="entry name" value="Peripla_BP_3"/>
    <property type="match status" value="1"/>
</dbReference>
<dbReference type="SUPFAM" id="SSF53822">
    <property type="entry name" value="Periplasmic binding protein-like I"/>
    <property type="match status" value="1"/>
</dbReference>
<dbReference type="GO" id="GO:0000976">
    <property type="term" value="F:transcription cis-regulatory region binding"/>
    <property type="evidence" value="ECO:0007669"/>
    <property type="project" value="TreeGrafter"/>
</dbReference>
<dbReference type="InterPro" id="IPR000843">
    <property type="entry name" value="HTH_LacI"/>
</dbReference>
<dbReference type="Pfam" id="PF00356">
    <property type="entry name" value="LacI"/>
    <property type="match status" value="1"/>
</dbReference>
<accession>A0AB39UIL3</accession>
<dbReference type="InterPro" id="IPR001387">
    <property type="entry name" value="Cro/C1-type_HTH"/>
</dbReference>
<evidence type="ECO:0000256" key="1">
    <source>
        <dbReference type="ARBA" id="ARBA00023015"/>
    </source>
</evidence>
<dbReference type="Gene3D" id="1.10.260.40">
    <property type="entry name" value="lambda repressor-like DNA-binding domains"/>
    <property type="match status" value="1"/>
</dbReference>
<dbReference type="GO" id="GO:0003700">
    <property type="term" value="F:DNA-binding transcription factor activity"/>
    <property type="evidence" value="ECO:0007669"/>
    <property type="project" value="TreeGrafter"/>
</dbReference>
<dbReference type="InterPro" id="IPR028082">
    <property type="entry name" value="Peripla_BP_I"/>
</dbReference>
<dbReference type="RefSeq" id="WP_369342745.1">
    <property type="nucleotide sequence ID" value="NZ_CP129675.1"/>
</dbReference>
<evidence type="ECO:0000256" key="2">
    <source>
        <dbReference type="ARBA" id="ARBA00023125"/>
    </source>
</evidence>
<dbReference type="InterPro" id="IPR046335">
    <property type="entry name" value="LacI/GalR-like_sensor"/>
</dbReference>
<sequence>MTGIKDVAQAAGVSVSTVSYVLSGKRTISSQTISKVMDVIDELGYVPNANAQRMRGGRSQIISISEPIRKDMNQIEFSSYFLQTVKHVKSAGYDALLLSGEHEAVDDIRRVGNNNLADGVILLDIETDDIRARRADSYGKPCVAIGYPQERRYCACIDIDFVHMGHMAAQRLFDLGHRVVAALRDLEMHYVRQSSYVILFRDAFLQRAEELGMTVMESGPVEYDTFDPQQYVEDLLGEKQRPTALVSQADAAILNTVLDALALANVSIPDDISVLSCGTYFEAELMKAPISEIPLEPEGLCTKVTDILIDAIENGTDIRGVLELIEPKYVDRGSVSKPRSDFLRQS</sequence>
<organism evidence="7">
    <name type="scientific">Bifidobacterium fermentum</name>
    <dbReference type="NCBI Taxonomy" id="3059035"/>
    <lineage>
        <taxon>Bacteria</taxon>
        <taxon>Bacillati</taxon>
        <taxon>Actinomycetota</taxon>
        <taxon>Actinomycetes</taxon>
        <taxon>Bifidobacteriales</taxon>
        <taxon>Bifidobacteriaceae</taxon>
        <taxon>Bifidobacterium</taxon>
    </lineage>
</organism>
<dbReference type="InterPro" id="IPR010982">
    <property type="entry name" value="Lambda_DNA-bd_dom_sf"/>
</dbReference>
<evidence type="ECO:0000313" key="7">
    <source>
        <dbReference type="EMBL" id="XDS48613.1"/>
    </source>
</evidence>
<dbReference type="PROSITE" id="PS00356">
    <property type="entry name" value="HTH_LACI_1"/>
    <property type="match status" value="1"/>
</dbReference>
<keyword evidence="1" id="KW-0805">Transcription regulation</keyword>
<keyword evidence="3" id="KW-0804">Transcription</keyword>
<dbReference type="PANTHER" id="PTHR30146:SF153">
    <property type="entry name" value="LACTOSE OPERON REPRESSOR"/>
    <property type="match status" value="1"/>
</dbReference>
<evidence type="ECO:0000259" key="4">
    <source>
        <dbReference type="PROSITE" id="PS50932"/>
    </source>
</evidence>
<evidence type="ECO:0000259" key="5">
    <source>
        <dbReference type="PROSITE" id="PS50943"/>
    </source>
</evidence>
<dbReference type="CDD" id="cd01392">
    <property type="entry name" value="HTH_LacI"/>
    <property type="match status" value="1"/>
</dbReference>
<keyword evidence="2 7" id="KW-0238">DNA-binding</keyword>
<name>A0AB39UIL3_9BIFI</name>
<proteinExistence type="predicted"/>
<reference evidence="7" key="1">
    <citation type="submission" date="2023-07" db="EMBL/GenBank/DDBJ databases">
        <title>Bifidobacterium aquikefiriaerophilum sp. nov. and Bifidobacterium eccum sp. nov., isolated from water kefir.</title>
        <authorList>
            <person name="Breselge S."/>
            <person name="Bellassi P."/>
            <person name="Barcenilla C."/>
            <person name="Alvarez-Ordonez A."/>
            <person name="Morelli L."/>
            <person name="Cotter P.D."/>
        </authorList>
    </citation>
    <scope>NUCLEOTIDE SEQUENCE</scope>
    <source>
        <strain evidence="7">WK013_4_14</strain>
        <strain evidence="6">WK048_4_13</strain>
    </source>
</reference>
<feature type="domain" description="HTH lacI-type" evidence="4">
    <location>
        <begin position="2"/>
        <end position="56"/>
    </location>
</feature>
<evidence type="ECO:0000313" key="6">
    <source>
        <dbReference type="EMBL" id="XDS46683.1"/>
    </source>
</evidence>
<dbReference type="EMBL" id="CP129682">
    <property type="protein sequence ID" value="XDS48613.1"/>
    <property type="molecule type" value="Genomic_DNA"/>
</dbReference>
<protein>
    <submittedName>
        <fullName evidence="7">LacI family DNA-binding transcriptional regulator</fullName>
    </submittedName>
</protein>